<dbReference type="PANTHER" id="PTHR38689:SF1">
    <property type="entry name" value="SUCCINATE DEHYDROGENASE HYDROPHOBIC MEMBRANE ANCHOR SUBUNIT"/>
    <property type="match status" value="1"/>
</dbReference>
<keyword evidence="12" id="KW-0249">Electron transport</keyword>
<accession>A0A3B0ZPC5</accession>
<keyword evidence="8" id="KW-0816">Tricarboxylic acid cycle</keyword>
<organism evidence="17">
    <name type="scientific">hydrothermal vent metagenome</name>
    <dbReference type="NCBI Taxonomy" id="652676"/>
    <lineage>
        <taxon>unclassified sequences</taxon>
        <taxon>metagenomes</taxon>
        <taxon>ecological metagenomes</taxon>
    </lineage>
</organism>
<evidence type="ECO:0000256" key="6">
    <source>
        <dbReference type="ARBA" id="ARBA00022475"/>
    </source>
</evidence>
<evidence type="ECO:0000256" key="10">
    <source>
        <dbReference type="ARBA" id="ARBA00022692"/>
    </source>
</evidence>
<dbReference type="PANTHER" id="PTHR38689">
    <property type="entry name" value="SUCCINATE DEHYDROGENASE HYDROPHOBIC MEMBRANE ANCHOR SUBUNIT"/>
    <property type="match status" value="1"/>
</dbReference>
<keyword evidence="9" id="KW-0349">Heme</keyword>
<comment type="cofactor">
    <cofactor evidence="1">
        <name>heme</name>
        <dbReference type="ChEBI" id="CHEBI:30413"/>
    </cofactor>
</comment>
<reference evidence="17" key="1">
    <citation type="submission" date="2018-06" db="EMBL/GenBank/DDBJ databases">
        <authorList>
            <person name="Zhirakovskaya E."/>
        </authorList>
    </citation>
    <scope>NUCLEOTIDE SEQUENCE</scope>
</reference>
<keyword evidence="7" id="KW-0997">Cell inner membrane</keyword>
<keyword evidence="14" id="KW-0408">Iron</keyword>
<dbReference type="PIRSF" id="PIRSF000169">
    <property type="entry name" value="SDH_D"/>
    <property type="match status" value="1"/>
</dbReference>
<feature type="transmembrane region" description="Helical" evidence="16">
    <location>
        <begin position="53"/>
        <end position="71"/>
    </location>
</feature>
<dbReference type="GO" id="GO:0006099">
    <property type="term" value="P:tricarboxylic acid cycle"/>
    <property type="evidence" value="ECO:0007669"/>
    <property type="project" value="UniProtKB-UniPathway"/>
</dbReference>
<comment type="function">
    <text evidence="2">Membrane-anchoring subunit of succinate dehydrogenase (SDH).</text>
</comment>
<keyword evidence="11" id="KW-0479">Metal-binding</keyword>
<keyword evidence="15 16" id="KW-0472">Membrane</keyword>
<evidence type="ECO:0000256" key="2">
    <source>
        <dbReference type="ARBA" id="ARBA00004050"/>
    </source>
</evidence>
<evidence type="ECO:0000256" key="13">
    <source>
        <dbReference type="ARBA" id="ARBA00022989"/>
    </source>
</evidence>
<comment type="pathway">
    <text evidence="4">Carbohydrate metabolism; tricarboxylic acid cycle.</text>
</comment>
<dbReference type="GO" id="GO:0046872">
    <property type="term" value="F:metal ion binding"/>
    <property type="evidence" value="ECO:0007669"/>
    <property type="project" value="UniProtKB-KW"/>
</dbReference>
<feature type="transmembrane region" description="Helical" evidence="16">
    <location>
        <begin position="12"/>
        <end position="33"/>
    </location>
</feature>
<sequence length="113" mass="13213">MSQYAHGFRAWIVQRLSALYLLLFSVISIVWFFNSPKISFEFWITTFQSPLTIILVALFFIAVFIHAWVGIRDIIIDYINPYIIRLTVLVLILLFLFALGAWVVLILISVYVR</sequence>
<dbReference type="InterPro" id="IPR014312">
    <property type="entry name" value="Succ_DH_anchor"/>
</dbReference>
<dbReference type="GO" id="GO:0009055">
    <property type="term" value="F:electron transfer activity"/>
    <property type="evidence" value="ECO:0007669"/>
    <property type="project" value="TreeGrafter"/>
</dbReference>
<evidence type="ECO:0000256" key="5">
    <source>
        <dbReference type="ARBA" id="ARBA00022448"/>
    </source>
</evidence>
<evidence type="ECO:0000256" key="16">
    <source>
        <dbReference type="SAM" id="Phobius"/>
    </source>
</evidence>
<keyword evidence="5" id="KW-0813">Transport</keyword>
<dbReference type="GO" id="GO:0020037">
    <property type="term" value="F:heme binding"/>
    <property type="evidence" value="ECO:0007669"/>
    <property type="project" value="InterPro"/>
</dbReference>
<evidence type="ECO:0000256" key="14">
    <source>
        <dbReference type="ARBA" id="ARBA00023004"/>
    </source>
</evidence>
<evidence type="ECO:0000256" key="8">
    <source>
        <dbReference type="ARBA" id="ARBA00022532"/>
    </source>
</evidence>
<gene>
    <name evidence="17" type="ORF">MNBD_GAMMA22-756</name>
</gene>
<dbReference type="GO" id="GO:0017004">
    <property type="term" value="P:cytochrome complex assembly"/>
    <property type="evidence" value="ECO:0007669"/>
    <property type="project" value="TreeGrafter"/>
</dbReference>
<dbReference type="EMBL" id="UOFS01000013">
    <property type="protein sequence ID" value="VAW93521.1"/>
    <property type="molecule type" value="Genomic_DNA"/>
</dbReference>
<dbReference type="InterPro" id="IPR000701">
    <property type="entry name" value="SuccDH_FuR_B_TM-su"/>
</dbReference>
<evidence type="ECO:0000256" key="12">
    <source>
        <dbReference type="ARBA" id="ARBA00022982"/>
    </source>
</evidence>
<evidence type="ECO:0000256" key="15">
    <source>
        <dbReference type="ARBA" id="ARBA00023136"/>
    </source>
</evidence>
<dbReference type="NCBIfam" id="TIGR02968">
    <property type="entry name" value="succ_dehyd_anc"/>
    <property type="match status" value="1"/>
</dbReference>
<dbReference type="SUPFAM" id="SSF81343">
    <property type="entry name" value="Fumarate reductase respiratory complex transmembrane subunits"/>
    <property type="match status" value="1"/>
</dbReference>
<evidence type="ECO:0000313" key="17">
    <source>
        <dbReference type="EMBL" id="VAW93521.1"/>
    </source>
</evidence>
<keyword evidence="13 16" id="KW-1133">Transmembrane helix</keyword>
<dbReference type="UniPathway" id="UPA00223"/>
<evidence type="ECO:0000256" key="4">
    <source>
        <dbReference type="ARBA" id="ARBA00005163"/>
    </source>
</evidence>
<proteinExistence type="predicted"/>
<evidence type="ECO:0000256" key="7">
    <source>
        <dbReference type="ARBA" id="ARBA00022519"/>
    </source>
</evidence>
<dbReference type="Gene3D" id="1.20.1300.10">
    <property type="entry name" value="Fumarate reductase/succinate dehydrogenase, transmembrane subunit"/>
    <property type="match status" value="1"/>
</dbReference>
<keyword evidence="6" id="KW-1003">Cell membrane</keyword>
<keyword evidence="10 16" id="KW-0812">Transmembrane</keyword>
<evidence type="ECO:0000256" key="1">
    <source>
        <dbReference type="ARBA" id="ARBA00001971"/>
    </source>
</evidence>
<evidence type="ECO:0008006" key="18">
    <source>
        <dbReference type="Google" id="ProtNLM"/>
    </source>
</evidence>
<feature type="transmembrane region" description="Helical" evidence="16">
    <location>
        <begin position="83"/>
        <end position="112"/>
    </location>
</feature>
<evidence type="ECO:0000256" key="3">
    <source>
        <dbReference type="ARBA" id="ARBA00004429"/>
    </source>
</evidence>
<dbReference type="InterPro" id="IPR034804">
    <property type="entry name" value="SQR/QFR_C/D"/>
</dbReference>
<protein>
    <recommendedName>
        <fullName evidence="18">Succinate dehydrogenase hydrophobic membrane anchor protein</fullName>
    </recommendedName>
</protein>
<dbReference type="AlphaFoldDB" id="A0A3B0ZPC5"/>
<evidence type="ECO:0000256" key="9">
    <source>
        <dbReference type="ARBA" id="ARBA00022617"/>
    </source>
</evidence>
<comment type="subcellular location">
    <subcellularLocation>
        <location evidence="3">Cell inner membrane</location>
        <topology evidence="3">Multi-pass membrane protein</topology>
    </subcellularLocation>
</comment>
<dbReference type="Pfam" id="PF01127">
    <property type="entry name" value="Sdh_cyt"/>
    <property type="match status" value="1"/>
</dbReference>
<dbReference type="GO" id="GO:0005886">
    <property type="term" value="C:plasma membrane"/>
    <property type="evidence" value="ECO:0007669"/>
    <property type="project" value="UniProtKB-SubCell"/>
</dbReference>
<evidence type="ECO:0000256" key="11">
    <source>
        <dbReference type="ARBA" id="ARBA00022723"/>
    </source>
</evidence>
<name>A0A3B0ZPC5_9ZZZZ</name>